<evidence type="ECO:0008006" key="3">
    <source>
        <dbReference type="Google" id="ProtNLM"/>
    </source>
</evidence>
<accession>A0A916K652</accession>
<organism evidence="1 2">
    <name type="scientific">Paenibacillus solanacearum</name>
    <dbReference type="NCBI Taxonomy" id="2048548"/>
    <lineage>
        <taxon>Bacteria</taxon>
        <taxon>Bacillati</taxon>
        <taxon>Bacillota</taxon>
        <taxon>Bacilli</taxon>
        <taxon>Bacillales</taxon>
        <taxon>Paenibacillaceae</taxon>
        <taxon>Paenibacillus</taxon>
    </lineage>
</organism>
<protein>
    <recommendedName>
        <fullName evidence="3">Motility protein</fullName>
    </recommendedName>
</protein>
<proteinExistence type="predicted"/>
<evidence type="ECO:0000313" key="1">
    <source>
        <dbReference type="EMBL" id="CAG7647769.1"/>
    </source>
</evidence>
<reference evidence="1" key="1">
    <citation type="submission" date="2021-06" db="EMBL/GenBank/DDBJ databases">
        <authorList>
            <person name="Criscuolo A."/>
        </authorList>
    </citation>
    <scope>NUCLEOTIDE SEQUENCE</scope>
    <source>
        <strain evidence="1">CIP111600</strain>
    </source>
</reference>
<comment type="caution">
    <text evidence="1">The sequence shown here is derived from an EMBL/GenBank/DDBJ whole genome shotgun (WGS) entry which is preliminary data.</text>
</comment>
<dbReference type="Proteomes" id="UP000693672">
    <property type="component" value="Unassembled WGS sequence"/>
</dbReference>
<dbReference type="AlphaFoldDB" id="A0A916K652"/>
<evidence type="ECO:0000313" key="2">
    <source>
        <dbReference type="Proteomes" id="UP000693672"/>
    </source>
</evidence>
<dbReference type="RefSeq" id="WP_246627661.1">
    <property type="nucleotide sequence ID" value="NZ_CAJVAS010000039.1"/>
</dbReference>
<sequence>MNVNAALQAANGTDLLKQAVGITLLNTVKDTQAAQAATMLRDFAAAQHPHLGKSLDIRV</sequence>
<name>A0A916K652_9BACL</name>
<dbReference type="InterPro" id="IPR025906">
    <property type="entry name" value="YjfB_motility"/>
</dbReference>
<gene>
    <name evidence="1" type="ORF">PAESOLCIP111_05455</name>
</gene>
<dbReference type="EMBL" id="CAJVAS010000039">
    <property type="protein sequence ID" value="CAG7647769.1"/>
    <property type="molecule type" value="Genomic_DNA"/>
</dbReference>
<keyword evidence="2" id="KW-1185">Reference proteome</keyword>
<dbReference type="Pfam" id="PF14070">
    <property type="entry name" value="YjfB_motility"/>
    <property type="match status" value="1"/>
</dbReference>